<dbReference type="Pfam" id="PF09664">
    <property type="entry name" value="DUF2399"/>
    <property type="match status" value="1"/>
</dbReference>
<sequence>MTDFLTAYQHATHRPTPPDANRLAPLFAQIAADHLLPPRGQQAVDAGFTAHTLSDAHENPPIYHYYQWVLANCLAEHPVHELSAQLVGNSFVCVNLFQTDLPQPLTLNPWQVSAMADFPLMTNCAVIIENNGVFAWLHHRHPNWPLIDQAGNDFNSTANCLLRQLVYRGVAVTYLGDLDSPGIQIAERVQRLIPQVPADELFALQLPQRVFAWLVQYGKPDAKRTKQQTVQTPLLQEALTSIHTLGKFVEQEQLIAAYEDLIPAWLAQHTPKPES</sequence>
<feature type="domain" description="DUF2399" evidence="1">
    <location>
        <begin position="106"/>
        <end position="256"/>
    </location>
</feature>
<dbReference type="InterPro" id="IPR036078">
    <property type="entry name" value="Spo11/TopoVI_A_sf"/>
</dbReference>
<dbReference type="EMBL" id="JAVLAM010000001">
    <property type="protein sequence ID" value="MDT7014449.1"/>
    <property type="molecule type" value="Genomic_DNA"/>
</dbReference>
<name>A0AAW8W7T8_9LACO</name>
<dbReference type="SUPFAM" id="SSF56726">
    <property type="entry name" value="DNA topoisomerase IV, alpha subunit"/>
    <property type="match status" value="1"/>
</dbReference>
<dbReference type="Proteomes" id="UP001254075">
    <property type="component" value="Unassembled WGS sequence"/>
</dbReference>
<evidence type="ECO:0000313" key="3">
    <source>
        <dbReference type="Proteomes" id="UP001254075"/>
    </source>
</evidence>
<dbReference type="GO" id="GO:0003677">
    <property type="term" value="F:DNA binding"/>
    <property type="evidence" value="ECO:0007669"/>
    <property type="project" value="InterPro"/>
</dbReference>
<dbReference type="InterPro" id="IPR024465">
    <property type="entry name" value="DUF2399"/>
</dbReference>
<protein>
    <submittedName>
        <fullName evidence="2">DUF2399 domain-containing protein</fullName>
    </submittedName>
</protein>
<proteinExistence type="predicted"/>
<dbReference type="GO" id="GO:0005694">
    <property type="term" value="C:chromosome"/>
    <property type="evidence" value="ECO:0007669"/>
    <property type="project" value="InterPro"/>
</dbReference>
<accession>A0AAW8W7T8</accession>
<gene>
    <name evidence="2" type="ORF">RI532_08520</name>
</gene>
<evidence type="ECO:0000259" key="1">
    <source>
        <dbReference type="Pfam" id="PF09664"/>
    </source>
</evidence>
<evidence type="ECO:0000313" key="2">
    <source>
        <dbReference type="EMBL" id="MDT7014449.1"/>
    </source>
</evidence>
<organism evidence="2 3">
    <name type="scientific">Levilactobacillus namurensis</name>
    <dbReference type="NCBI Taxonomy" id="380393"/>
    <lineage>
        <taxon>Bacteria</taxon>
        <taxon>Bacillati</taxon>
        <taxon>Bacillota</taxon>
        <taxon>Bacilli</taxon>
        <taxon>Lactobacillales</taxon>
        <taxon>Lactobacillaceae</taxon>
        <taxon>Levilactobacillus</taxon>
    </lineage>
</organism>
<dbReference type="AlphaFoldDB" id="A0AAW8W7T8"/>
<reference evidence="2" key="1">
    <citation type="submission" date="2023-08" db="EMBL/GenBank/DDBJ databases">
        <authorList>
            <person name="Page C.A."/>
            <person name="Perez-Diaz I.M."/>
        </authorList>
    </citation>
    <scope>NUCLEOTIDE SEQUENCE</scope>
    <source>
        <strain evidence="2">3.8.38</strain>
    </source>
</reference>
<comment type="caution">
    <text evidence="2">The sequence shown here is derived from an EMBL/GenBank/DDBJ whole genome shotgun (WGS) entry which is preliminary data.</text>
</comment>
<dbReference type="RefSeq" id="WP_313845144.1">
    <property type="nucleotide sequence ID" value="NZ_JAVLAM010000001.1"/>
</dbReference>